<keyword evidence="3" id="KW-0326">Glycosidase</keyword>
<sequence length="351" mass="36461">MTAVSPRPSLPTRTGRTALLTAVALTALVAGCGTGADGGPVAERSTAATSPAPLPPILYVDPDNAAAGQVTEWERRGRATDAAALRRISTRPTARWLVGDSGAVTEEVSAYLAGAARAGQTPVLVTHNLPQRDCGRQGYGGAETAEAYQRWIRELAGGVRGRPVTVILEPGAVPDAVDRCVADVDERLALLRDAVAVLGSTGSARVYLDAGHPGWVRDSTKLAAALDRAGVAGADGFALNVANFGTTAENVAYGHRLSDALGGTANFVIDTSRNGNGPYPGRTVKGAPSWCNPPGRALGEEPTTRTGLDRVDALLWIKYPGESDGACRPGEPEIGTWWPRYALDLADHPAS</sequence>
<dbReference type="PIRSF" id="PIRSF001100">
    <property type="entry name" value="Beta_cellobiohydrolase"/>
    <property type="match status" value="1"/>
</dbReference>
<keyword evidence="3" id="KW-0119">Carbohydrate metabolism</keyword>
<keyword evidence="3" id="KW-0732">Signal</keyword>
<evidence type="ECO:0000313" key="4">
    <source>
        <dbReference type="EMBL" id="SCL62419.1"/>
    </source>
</evidence>
<feature type="binding site" evidence="2">
    <location>
        <position position="243"/>
    </location>
    <ligand>
        <name>substrate</name>
    </ligand>
</feature>
<name>A0A1C6V7V7_9ACTN</name>
<protein>
    <recommendedName>
        <fullName evidence="3">Glucanase</fullName>
        <ecNumber evidence="3">3.2.1.-</ecNumber>
    </recommendedName>
</protein>
<dbReference type="AlphaFoldDB" id="A0A1C6V7V7"/>
<feature type="binding site" evidence="2">
    <location>
        <position position="290"/>
    </location>
    <ligand>
        <name>substrate</name>
    </ligand>
</feature>
<feature type="binding site" evidence="2">
    <location>
        <position position="212"/>
    </location>
    <ligand>
        <name>substrate</name>
    </ligand>
</feature>
<keyword evidence="3" id="KW-0378">Hydrolase</keyword>
<dbReference type="STRING" id="683228.GA0070617_4919"/>
<dbReference type="GO" id="GO:0004553">
    <property type="term" value="F:hydrolase activity, hydrolyzing O-glycosyl compounds"/>
    <property type="evidence" value="ECO:0007669"/>
    <property type="project" value="InterPro"/>
</dbReference>
<dbReference type="InterPro" id="IPR036434">
    <property type="entry name" value="Beta_cellobiohydrolase_sf"/>
</dbReference>
<dbReference type="PANTHER" id="PTHR34876">
    <property type="match status" value="1"/>
</dbReference>
<evidence type="ECO:0000256" key="2">
    <source>
        <dbReference type="PIRSR" id="PIRSR001100-2"/>
    </source>
</evidence>
<keyword evidence="5" id="KW-1185">Reference proteome</keyword>
<dbReference type="Pfam" id="PF01341">
    <property type="entry name" value="Glyco_hydro_6"/>
    <property type="match status" value="1"/>
</dbReference>
<evidence type="ECO:0000313" key="5">
    <source>
        <dbReference type="Proteomes" id="UP000198937"/>
    </source>
</evidence>
<dbReference type="SUPFAM" id="SSF51989">
    <property type="entry name" value="Glycosyl hydrolases family 6, cellulases"/>
    <property type="match status" value="1"/>
</dbReference>
<feature type="active site" description="Proton acceptor" evidence="1">
    <location>
        <position position="324"/>
    </location>
</feature>
<feature type="signal peptide" evidence="3">
    <location>
        <begin position="1"/>
        <end position="35"/>
    </location>
</feature>
<dbReference type="Gene3D" id="3.20.20.40">
    <property type="entry name" value="1, 4-beta cellobiohydrolase"/>
    <property type="match status" value="1"/>
</dbReference>
<proteinExistence type="inferred from homology"/>
<keyword evidence="3" id="KW-0624">Polysaccharide degradation</keyword>
<gene>
    <name evidence="4" type="ORF">GA0070617_4919</name>
</gene>
<organism evidence="4 5">
    <name type="scientific">Micromonospora yangpuensis</name>
    <dbReference type="NCBI Taxonomy" id="683228"/>
    <lineage>
        <taxon>Bacteria</taxon>
        <taxon>Bacillati</taxon>
        <taxon>Actinomycetota</taxon>
        <taxon>Actinomycetes</taxon>
        <taxon>Micromonosporales</taxon>
        <taxon>Micromonosporaceae</taxon>
        <taxon>Micromonospora</taxon>
    </lineage>
</organism>
<keyword evidence="3" id="KW-0136">Cellulose degradation</keyword>
<dbReference type="EC" id="3.2.1.-" evidence="3"/>
<evidence type="ECO:0000256" key="1">
    <source>
        <dbReference type="PIRSR" id="PIRSR001100-1"/>
    </source>
</evidence>
<feature type="chain" id="PRO_5039741687" description="Glucanase" evidence="3">
    <location>
        <begin position="36"/>
        <end position="351"/>
    </location>
</feature>
<comment type="similarity">
    <text evidence="3">Belongs to the glycosyl hydrolase family 6.</text>
</comment>
<dbReference type="InterPro" id="IPR016288">
    <property type="entry name" value="Beta_cellobiohydrolase"/>
</dbReference>
<dbReference type="GO" id="GO:0030245">
    <property type="term" value="P:cellulose catabolic process"/>
    <property type="evidence" value="ECO:0007669"/>
    <property type="project" value="UniProtKB-KW"/>
</dbReference>
<dbReference type="PANTHER" id="PTHR34876:SF4">
    <property type="entry name" value="1,4-BETA-D-GLUCAN CELLOBIOHYDROLASE C-RELATED"/>
    <property type="match status" value="1"/>
</dbReference>
<dbReference type="Proteomes" id="UP000198937">
    <property type="component" value="Unassembled WGS sequence"/>
</dbReference>
<feature type="binding site" evidence="2">
    <location>
        <position position="215"/>
    </location>
    <ligand>
        <name>substrate</name>
    </ligand>
</feature>
<feature type="binding site" evidence="2">
    <location>
        <position position="322"/>
    </location>
    <ligand>
        <name>substrate</name>
    </ligand>
</feature>
<reference evidence="4 5" key="1">
    <citation type="submission" date="2016-06" db="EMBL/GenBank/DDBJ databases">
        <authorList>
            <person name="Kjaerup R.B."/>
            <person name="Dalgaard T.S."/>
            <person name="Juul-Madsen H.R."/>
        </authorList>
    </citation>
    <scope>NUCLEOTIDE SEQUENCE [LARGE SCALE GENOMIC DNA]</scope>
    <source>
        <strain evidence="4 5">DSM 45577</strain>
    </source>
</reference>
<dbReference type="EMBL" id="FMIA01000002">
    <property type="protein sequence ID" value="SCL62419.1"/>
    <property type="molecule type" value="Genomic_DNA"/>
</dbReference>
<dbReference type="PRINTS" id="PR00733">
    <property type="entry name" value="GLHYDRLASE6"/>
</dbReference>
<evidence type="ECO:0000256" key="3">
    <source>
        <dbReference type="RuleBase" id="RU361186"/>
    </source>
</evidence>
<feature type="binding site" evidence="2">
    <location>
        <position position="96"/>
    </location>
    <ligand>
        <name>substrate</name>
    </ligand>
</feature>
<feature type="binding site" evidence="2">
    <location>
        <position position="318"/>
    </location>
    <ligand>
        <name>substrate</name>
    </ligand>
</feature>
<accession>A0A1C6V7V7</accession>
<dbReference type="PROSITE" id="PS51257">
    <property type="entry name" value="PROKAR_LIPOPROTEIN"/>
    <property type="match status" value="1"/>
</dbReference>